<name>A0A9R1UNT5_LACSA</name>
<gene>
    <name evidence="1" type="ORF">LSAT_V11C800413360</name>
</gene>
<keyword evidence="2" id="KW-1185">Reference proteome</keyword>
<comment type="caution">
    <text evidence="1">The sequence shown here is derived from an EMBL/GenBank/DDBJ whole genome shotgun (WGS) entry which is preliminary data.</text>
</comment>
<proteinExistence type="predicted"/>
<sequence length="122" mass="14617">MRRRLEKNKKKVPLSIEIQKPPTFAHQFQAESRYGSLGVRLSCHQYEVLRRTAGRRKSDCTYALRIYYWDIILYRDDMHPMETNEVDENNSLNESNYFVDDTVSFETNIHPMDTHKVFNSRQ</sequence>
<protein>
    <submittedName>
        <fullName evidence="1">Uncharacterized protein</fullName>
    </submittedName>
</protein>
<evidence type="ECO:0000313" key="1">
    <source>
        <dbReference type="EMBL" id="KAJ0190618.1"/>
    </source>
</evidence>
<dbReference type="AlphaFoldDB" id="A0A9R1UNT5"/>
<evidence type="ECO:0000313" key="2">
    <source>
        <dbReference type="Proteomes" id="UP000235145"/>
    </source>
</evidence>
<organism evidence="1 2">
    <name type="scientific">Lactuca sativa</name>
    <name type="common">Garden lettuce</name>
    <dbReference type="NCBI Taxonomy" id="4236"/>
    <lineage>
        <taxon>Eukaryota</taxon>
        <taxon>Viridiplantae</taxon>
        <taxon>Streptophyta</taxon>
        <taxon>Embryophyta</taxon>
        <taxon>Tracheophyta</taxon>
        <taxon>Spermatophyta</taxon>
        <taxon>Magnoliopsida</taxon>
        <taxon>eudicotyledons</taxon>
        <taxon>Gunneridae</taxon>
        <taxon>Pentapetalae</taxon>
        <taxon>asterids</taxon>
        <taxon>campanulids</taxon>
        <taxon>Asterales</taxon>
        <taxon>Asteraceae</taxon>
        <taxon>Cichorioideae</taxon>
        <taxon>Cichorieae</taxon>
        <taxon>Lactucinae</taxon>
        <taxon>Lactuca</taxon>
    </lineage>
</organism>
<dbReference type="EMBL" id="NBSK02000008">
    <property type="protein sequence ID" value="KAJ0190618.1"/>
    <property type="molecule type" value="Genomic_DNA"/>
</dbReference>
<reference evidence="1 2" key="1">
    <citation type="journal article" date="2017" name="Nat. Commun.">
        <title>Genome assembly with in vitro proximity ligation data and whole-genome triplication in lettuce.</title>
        <authorList>
            <person name="Reyes-Chin-Wo S."/>
            <person name="Wang Z."/>
            <person name="Yang X."/>
            <person name="Kozik A."/>
            <person name="Arikit S."/>
            <person name="Song C."/>
            <person name="Xia L."/>
            <person name="Froenicke L."/>
            <person name="Lavelle D.O."/>
            <person name="Truco M.J."/>
            <person name="Xia R."/>
            <person name="Zhu S."/>
            <person name="Xu C."/>
            <person name="Xu H."/>
            <person name="Xu X."/>
            <person name="Cox K."/>
            <person name="Korf I."/>
            <person name="Meyers B.C."/>
            <person name="Michelmore R.W."/>
        </authorList>
    </citation>
    <scope>NUCLEOTIDE SEQUENCE [LARGE SCALE GENOMIC DNA]</scope>
    <source>
        <strain evidence="2">cv. Salinas</strain>
        <tissue evidence="1">Seedlings</tissue>
    </source>
</reference>
<dbReference type="Proteomes" id="UP000235145">
    <property type="component" value="Unassembled WGS sequence"/>
</dbReference>
<accession>A0A9R1UNT5</accession>